<comment type="caution">
    <text evidence="1">The sequence shown here is derived from an EMBL/GenBank/DDBJ whole genome shotgun (WGS) entry which is preliminary data.</text>
</comment>
<name>A0ABW2FRL5_9ACTN</name>
<keyword evidence="2" id="KW-1185">Reference proteome</keyword>
<reference evidence="2" key="1">
    <citation type="journal article" date="2019" name="Int. J. Syst. Evol. Microbiol.">
        <title>The Global Catalogue of Microorganisms (GCM) 10K type strain sequencing project: providing services to taxonomists for standard genome sequencing and annotation.</title>
        <authorList>
            <consortium name="The Broad Institute Genomics Platform"/>
            <consortium name="The Broad Institute Genome Sequencing Center for Infectious Disease"/>
            <person name="Wu L."/>
            <person name="Ma J."/>
        </authorList>
    </citation>
    <scope>NUCLEOTIDE SEQUENCE [LARGE SCALE GENOMIC DNA]</scope>
    <source>
        <strain evidence="2">CGMCC 1.12859</strain>
    </source>
</reference>
<proteinExistence type="predicted"/>
<evidence type="ECO:0000313" key="2">
    <source>
        <dbReference type="Proteomes" id="UP001596435"/>
    </source>
</evidence>
<dbReference type="Proteomes" id="UP001596435">
    <property type="component" value="Unassembled WGS sequence"/>
</dbReference>
<gene>
    <name evidence="1" type="ORF">ACFQMG_04310</name>
</gene>
<protein>
    <submittedName>
        <fullName evidence="1">Uncharacterized protein</fullName>
    </submittedName>
</protein>
<accession>A0ABW2FRL5</accession>
<organism evidence="1 2">
    <name type="scientific">Kitasatospora paranensis</name>
    <dbReference type="NCBI Taxonomy" id="258053"/>
    <lineage>
        <taxon>Bacteria</taxon>
        <taxon>Bacillati</taxon>
        <taxon>Actinomycetota</taxon>
        <taxon>Actinomycetes</taxon>
        <taxon>Kitasatosporales</taxon>
        <taxon>Streptomycetaceae</taxon>
        <taxon>Kitasatospora</taxon>
    </lineage>
</organism>
<evidence type="ECO:0000313" key="1">
    <source>
        <dbReference type="EMBL" id="MFC7178784.1"/>
    </source>
</evidence>
<dbReference type="EMBL" id="JBHTAJ010000006">
    <property type="protein sequence ID" value="MFC7178784.1"/>
    <property type="molecule type" value="Genomic_DNA"/>
</dbReference>
<sequence>MTALPVAGYVFQPLDRDRLVVSITLLSDRAEYLRRVLAHVGPTFG</sequence>
<dbReference type="RefSeq" id="WP_345706925.1">
    <property type="nucleotide sequence ID" value="NZ_BAABKV010000001.1"/>
</dbReference>